<evidence type="ECO:0000259" key="3">
    <source>
        <dbReference type="Pfam" id="PF04548"/>
    </source>
</evidence>
<dbReference type="GO" id="GO:0005525">
    <property type="term" value="F:GTP binding"/>
    <property type="evidence" value="ECO:0007669"/>
    <property type="project" value="InterPro"/>
</dbReference>
<proteinExistence type="predicted"/>
<feature type="compositionally biased region" description="Basic residues" evidence="2">
    <location>
        <begin position="246"/>
        <end position="257"/>
    </location>
</feature>
<dbReference type="Gene3D" id="3.40.50.300">
    <property type="entry name" value="P-loop containing nucleotide triphosphate hydrolases"/>
    <property type="match status" value="1"/>
</dbReference>
<evidence type="ECO:0000256" key="2">
    <source>
        <dbReference type="SAM" id="MobiDB-lite"/>
    </source>
</evidence>
<accession>A0A8H6U0S7</accession>
<dbReference type="OrthoDB" id="2846732at2759"/>
<keyword evidence="5" id="KW-1185">Reference proteome</keyword>
<evidence type="ECO:0000313" key="4">
    <source>
        <dbReference type="EMBL" id="KAF7326479.1"/>
    </source>
</evidence>
<reference evidence="4" key="1">
    <citation type="submission" date="2020-05" db="EMBL/GenBank/DDBJ databases">
        <title>Mycena genomes resolve the evolution of fungal bioluminescence.</title>
        <authorList>
            <person name="Tsai I.J."/>
        </authorList>
    </citation>
    <scope>NUCLEOTIDE SEQUENCE</scope>
    <source>
        <strain evidence="4">160909Yilan</strain>
    </source>
</reference>
<name>A0A8H6U0S7_9AGAR</name>
<dbReference type="InterPro" id="IPR006703">
    <property type="entry name" value="G_AIG1"/>
</dbReference>
<evidence type="ECO:0000313" key="5">
    <source>
        <dbReference type="Proteomes" id="UP000623467"/>
    </source>
</evidence>
<organism evidence="4 5">
    <name type="scientific">Mycena sanguinolenta</name>
    <dbReference type="NCBI Taxonomy" id="230812"/>
    <lineage>
        <taxon>Eukaryota</taxon>
        <taxon>Fungi</taxon>
        <taxon>Dikarya</taxon>
        <taxon>Basidiomycota</taxon>
        <taxon>Agaricomycotina</taxon>
        <taxon>Agaricomycetes</taxon>
        <taxon>Agaricomycetidae</taxon>
        <taxon>Agaricales</taxon>
        <taxon>Marasmiineae</taxon>
        <taxon>Mycenaceae</taxon>
        <taxon>Mycena</taxon>
    </lineage>
</organism>
<dbReference type="EMBL" id="JACAZH010000100">
    <property type="protein sequence ID" value="KAF7326479.1"/>
    <property type="molecule type" value="Genomic_DNA"/>
</dbReference>
<comment type="caution">
    <text evidence="4">The sequence shown here is derived from an EMBL/GenBank/DDBJ whole genome shotgun (WGS) entry which is preliminary data.</text>
</comment>
<dbReference type="Pfam" id="PF04548">
    <property type="entry name" value="AIG1"/>
    <property type="match status" value="1"/>
</dbReference>
<protein>
    <recommendedName>
        <fullName evidence="3">AIG1-type G domain-containing protein</fullName>
    </recommendedName>
</protein>
<gene>
    <name evidence="4" type="ORF">MSAN_02509200</name>
</gene>
<keyword evidence="1" id="KW-0547">Nucleotide-binding</keyword>
<dbReference type="Proteomes" id="UP000623467">
    <property type="component" value="Unassembled WGS sequence"/>
</dbReference>
<dbReference type="InterPro" id="IPR027417">
    <property type="entry name" value="P-loop_NTPase"/>
</dbReference>
<dbReference type="AlphaFoldDB" id="A0A8H6U0S7"/>
<evidence type="ECO:0000256" key="1">
    <source>
        <dbReference type="ARBA" id="ARBA00022741"/>
    </source>
</evidence>
<feature type="region of interest" description="Disordered" evidence="2">
    <location>
        <begin position="231"/>
        <end position="277"/>
    </location>
</feature>
<dbReference type="SUPFAM" id="SSF52540">
    <property type="entry name" value="P-loop containing nucleoside triphosphate hydrolases"/>
    <property type="match status" value="1"/>
</dbReference>
<feature type="domain" description="AIG1-type G" evidence="3">
    <location>
        <begin position="23"/>
        <end position="217"/>
    </location>
</feature>
<sequence length="277" mass="30656">MTNLRGKAHQLDKIGNICDQDVIFLLGKTRAGKSTFINDTLGERVMESTASMISDTVAISYVQVSFDGGRLVNLVDTIGFGGSQLEHTRPDLAARYVSILQSSEKRPTIKAFLYLIDITDAAGLDQENQKNLDFLAALVGADVFSSVVFVTTKWANPADEDAREVQEERHSQWEDILLDSFPGSRLVRLDVETSRRSTKKLEADPALAKIERAKYRNNALKVIRFALERPATRPTQLEQEMNGKQGGRHNNLRHHPRPSGQGAGATASSITRPVRPT</sequence>